<protein>
    <submittedName>
        <fullName evidence="1">Uncharacterized protein</fullName>
    </submittedName>
</protein>
<proteinExistence type="predicted"/>
<dbReference type="RefSeq" id="WP_306838902.1">
    <property type="nucleotide sequence ID" value="NZ_JAUSRF010000020.1"/>
</dbReference>
<name>A0ABT9PZE2_9HYPH</name>
<sequence length="70" mass="7697">MQSPQELLHLMSTIAEPCESIRRKAVDIAAGNDEHADMRQASADLAATIDHMFEIARYMLKNTSAKGSHA</sequence>
<gene>
    <name evidence="1" type="ORF">J2T09_004629</name>
</gene>
<keyword evidence="2" id="KW-1185">Reference proteome</keyword>
<reference evidence="1 2" key="1">
    <citation type="submission" date="2023-07" db="EMBL/GenBank/DDBJ databases">
        <title>Sorghum-associated microbial communities from plants grown in Nebraska, USA.</title>
        <authorList>
            <person name="Schachtman D."/>
        </authorList>
    </citation>
    <scope>NUCLEOTIDE SEQUENCE [LARGE SCALE GENOMIC DNA]</scope>
    <source>
        <strain evidence="1 2">DS1307</strain>
    </source>
</reference>
<comment type="caution">
    <text evidence="1">The sequence shown here is derived from an EMBL/GenBank/DDBJ whole genome shotgun (WGS) entry which is preliminary data.</text>
</comment>
<accession>A0ABT9PZE2</accession>
<organism evidence="1 2">
    <name type="scientific">Neorhizobium huautlense</name>
    <dbReference type="NCBI Taxonomy" id="67774"/>
    <lineage>
        <taxon>Bacteria</taxon>
        <taxon>Pseudomonadati</taxon>
        <taxon>Pseudomonadota</taxon>
        <taxon>Alphaproteobacteria</taxon>
        <taxon>Hyphomicrobiales</taxon>
        <taxon>Rhizobiaceae</taxon>
        <taxon>Rhizobium/Agrobacterium group</taxon>
        <taxon>Neorhizobium</taxon>
    </lineage>
</organism>
<dbReference type="EMBL" id="JAUSRF010000020">
    <property type="protein sequence ID" value="MDP9839849.1"/>
    <property type="molecule type" value="Genomic_DNA"/>
</dbReference>
<evidence type="ECO:0000313" key="1">
    <source>
        <dbReference type="EMBL" id="MDP9839849.1"/>
    </source>
</evidence>
<evidence type="ECO:0000313" key="2">
    <source>
        <dbReference type="Proteomes" id="UP001241472"/>
    </source>
</evidence>
<dbReference type="Proteomes" id="UP001241472">
    <property type="component" value="Unassembled WGS sequence"/>
</dbReference>